<reference evidence="3 4" key="1">
    <citation type="submission" date="2024-06" db="EMBL/GenBank/DDBJ databases">
        <title>The Natural Products Discovery Center: Release of the First 8490 Sequenced Strains for Exploring Actinobacteria Biosynthetic Diversity.</title>
        <authorList>
            <person name="Kalkreuter E."/>
            <person name="Kautsar S.A."/>
            <person name="Yang D."/>
            <person name="Bader C.D."/>
            <person name="Teijaro C.N."/>
            <person name="Fluegel L."/>
            <person name="Davis C.M."/>
            <person name="Simpson J.R."/>
            <person name="Lauterbach L."/>
            <person name="Steele A.D."/>
            <person name="Gui C."/>
            <person name="Meng S."/>
            <person name="Li G."/>
            <person name="Viehrig K."/>
            <person name="Ye F."/>
            <person name="Su P."/>
            <person name="Kiefer A.F."/>
            <person name="Nichols A."/>
            <person name="Cepeda A.J."/>
            <person name="Yan W."/>
            <person name="Fan B."/>
            <person name="Jiang Y."/>
            <person name="Adhikari A."/>
            <person name="Zheng C.-J."/>
            <person name="Schuster L."/>
            <person name="Cowan T.M."/>
            <person name="Smanski M.J."/>
            <person name="Chevrette M.G."/>
            <person name="De Carvalho L.P.S."/>
            <person name="Shen B."/>
        </authorList>
    </citation>
    <scope>NUCLEOTIDE SEQUENCE [LARGE SCALE GENOMIC DNA]</scope>
    <source>
        <strain evidence="3 4">NPDC077434</strain>
    </source>
</reference>
<dbReference type="PANTHER" id="PTHR12526">
    <property type="entry name" value="GLYCOSYLTRANSFERASE"/>
    <property type="match status" value="1"/>
</dbReference>
<comment type="caution">
    <text evidence="3">The sequence shown here is derived from an EMBL/GenBank/DDBJ whole genome shotgun (WGS) entry which is preliminary data.</text>
</comment>
<dbReference type="InterPro" id="IPR001296">
    <property type="entry name" value="Glyco_trans_1"/>
</dbReference>
<sequence>MMRADSRLPHGRHFALTWGISDHYGGMTNAMLRRSRSFRRIGGVDVDILTLDDRPDYAELDERLRAAGELIDGLRIRNIWDELRRRTPPAKGTDIDPVALLVPADDDVVHERDGVVLSRRRSRADGAPTAVDRFRSDGTLLATERADAPSRRIVVYAEDGTPVRVWKTSWTLYRWWFDRLTAGKTSYMLVDSKTAARCVAGYRRENVTTVHIVHASHRLGGRAETLRSSRASVLRRAGDYDDIVVLTERQRDDLVDDLRAFDVTARVRAIPNEAEFLPHSGRPRSNTYGVVVASLETRKRLEHAVDAVARARELDQRIEFDVFGDGPRESDIRRRVRTLGVEEHVRLRGFDPEARGVFQVAGFSLLTSTSEGLPLVLIESMAAGCIPIAYDIRYGPADMIRDGVDGFVVPERDIEKMAQRIVELQSMPAARIEAMRRRAMARAAEFSDVAVTRQWARELRSAFDAKRIESARELPVRVRLRRRAGVLRRRIQWMTGR</sequence>
<dbReference type="EMBL" id="JBFBMH010000001">
    <property type="protein sequence ID" value="MEW1973472.1"/>
    <property type="molecule type" value="Genomic_DNA"/>
</dbReference>
<dbReference type="Proteomes" id="UP001553715">
    <property type="component" value="Unassembled WGS sequence"/>
</dbReference>
<evidence type="ECO:0000313" key="4">
    <source>
        <dbReference type="Proteomes" id="UP001553715"/>
    </source>
</evidence>
<organism evidence="3 4">
    <name type="scientific">Microbacterium profundi</name>
    <dbReference type="NCBI Taxonomy" id="450380"/>
    <lineage>
        <taxon>Bacteria</taxon>
        <taxon>Bacillati</taxon>
        <taxon>Actinomycetota</taxon>
        <taxon>Actinomycetes</taxon>
        <taxon>Micrococcales</taxon>
        <taxon>Microbacteriaceae</taxon>
        <taxon>Microbacterium</taxon>
    </lineage>
</organism>
<protein>
    <submittedName>
        <fullName evidence="3">Glycosyltransferase</fullName>
        <ecNumber evidence="3">2.4.-.-</ecNumber>
    </submittedName>
</protein>
<evidence type="ECO:0000256" key="1">
    <source>
        <dbReference type="ARBA" id="ARBA00022679"/>
    </source>
</evidence>
<gene>
    <name evidence="3" type="ORF">AB0301_00095</name>
</gene>
<dbReference type="Gene3D" id="3.40.50.2000">
    <property type="entry name" value="Glycogen Phosphorylase B"/>
    <property type="match status" value="3"/>
</dbReference>
<dbReference type="SUPFAM" id="SSF53756">
    <property type="entry name" value="UDP-Glycosyltransferase/glycogen phosphorylase"/>
    <property type="match status" value="1"/>
</dbReference>
<keyword evidence="4" id="KW-1185">Reference proteome</keyword>
<evidence type="ECO:0000259" key="2">
    <source>
        <dbReference type="Pfam" id="PF00534"/>
    </source>
</evidence>
<evidence type="ECO:0000313" key="3">
    <source>
        <dbReference type="EMBL" id="MEW1973472.1"/>
    </source>
</evidence>
<accession>A0ABV3LC40</accession>
<keyword evidence="3" id="KW-0328">Glycosyltransferase</keyword>
<dbReference type="RefSeq" id="WP_366231940.1">
    <property type="nucleotide sequence ID" value="NZ_JBFBMH010000001.1"/>
</dbReference>
<dbReference type="GO" id="GO:0016757">
    <property type="term" value="F:glycosyltransferase activity"/>
    <property type="evidence" value="ECO:0007669"/>
    <property type="project" value="UniProtKB-KW"/>
</dbReference>
<dbReference type="Pfam" id="PF00534">
    <property type="entry name" value="Glycos_transf_1"/>
    <property type="match status" value="1"/>
</dbReference>
<dbReference type="EC" id="2.4.-.-" evidence="3"/>
<feature type="domain" description="Glycosyl transferase family 1" evidence="2">
    <location>
        <begin position="286"/>
        <end position="432"/>
    </location>
</feature>
<name>A0ABV3LC40_9MICO</name>
<keyword evidence="1 3" id="KW-0808">Transferase</keyword>
<dbReference type="PANTHER" id="PTHR12526:SF630">
    <property type="entry name" value="GLYCOSYLTRANSFERASE"/>
    <property type="match status" value="1"/>
</dbReference>
<proteinExistence type="predicted"/>